<evidence type="ECO:0000313" key="1">
    <source>
        <dbReference type="EMBL" id="AWP45425.1"/>
    </source>
</evidence>
<keyword evidence="2" id="KW-1185">Reference proteome</keyword>
<dbReference type="EMBL" id="MH023293">
    <property type="protein sequence ID" value="AWP45425.1"/>
    <property type="molecule type" value="Genomic_DNA"/>
</dbReference>
<dbReference type="Proteomes" id="UP000240398">
    <property type="component" value="Segment"/>
</dbReference>
<organism evidence="1 2">
    <name type="scientific">Escherichia phage vB_EcoS Sa179lw</name>
    <dbReference type="NCBI Taxonomy" id="2126819"/>
    <lineage>
        <taxon>Viruses</taxon>
        <taxon>Duplodnaviria</taxon>
        <taxon>Heunggongvirae</taxon>
        <taxon>Uroviricota</taxon>
        <taxon>Caudoviricetes</taxon>
        <taxon>Buchananvirus</taxon>
        <taxon>Buchananvirus Sa179lw</taxon>
    </lineage>
</organism>
<protein>
    <submittedName>
        <fullName evidence="1">Uncharacterized protein</fullName>
    </submittedName>
</protein>
<accession>A0A2U9DT77</accession>
<reference evidence="2" key="1">
    <citation type="submission" date="2018-03" db="EMBL/GenBank/DDBJ databases">
        <title>Complete Genome Sequence of Escherichia coli Phage Sa179w3YLVW Isolated from Surface Water in a Produce-Growing Area in Northern California.</title>
        <authorList>
            <person name="Liao Y.-T."/>
            <person name="Liu F."/>
            <person name="Sun X."/>
            <person name="Li R.W."/>
            <person name="Wu V.C.H."/>
        </authorList>
    </citation>
    <scope>NUCLEOTIDE SEQUENCE [LARGE SCALE GENOMIC DNA]</scope>
</reference>
<name>A0A2U9DT77_9CAUD</name>
<gene>
    <name evidence="1" type="ORF">vBEcoSSa179w3YLVW_00031</name>
</gene>
<evidence type="ECO:0000313" key="2">
    <source>
        <dbReference type="Proteomes" id="UP000240398"/>
    </source>
</evidence>
<sequence length="58" mass="6317">MPERHFAIETGNKSAAIIVAVVMMNIDTTAQAVIKHHQSPAIYGVNMATSVFVRLAKH</sequence>
<proteinExistence type="predicted"/>